<reference evidence="2 3" key="1">
    <citation type="submission" date="2024-06" db="EMBL/GenBank/DDBJ databases">
        <title>Genomic Encyclopedia of Type Strains, Phase IV (KMG-IV): sequencing the most valuable type-strain genomes for metagenomic binning, comparative biology and taxonomic classification.</title>
        <authorList>
            <person name="Goeker M."/>
        </authorList>
    </citation>
    <scope>NUCLEOTIDE SEQUENCE [LARGE SCALE GENOMIC DNA]</scope>
    <source>
        <strain evidence="2 3">DSM 17809</strain>
    </source>
</reference>
<proteinExistence type="predicted"/>
<keyword evidence="3" id="KW-1185">Reference proteome</keyword>
<evidence type="ECO:0000313" key="3">
    <source>
        <dbReference type="Proteomes" id="UP001549110"/>
    </source>
</evidence>
<feature type="compositionally biased region" description="Basic and acidic residues" evidence="1">
    <location>
        <begin position="157"/>
        <end position="176"/>
    </location>
</feature>
<evidence type="ECO:0000256" key="1">
    <source>
        <dbReference type="SAM" id="MobiDB-lite"/>
    </source>
</evidence>
<accession>A0ABV2EI29</accession>
<name>A0ABV2EI29_9CAUL</name>
<organism evidence="2 3">
    <name type="scientific">Phenylobacterium koreense</name>
    <dbReference type="NCBI Taxonomy" id="266125"/>
    <lineage>
        <taxon>Bacteria</taxon>
        <taxon>Pseudomonadati</taxon>
        <taxon>Pseudomonadota</taxon>
        <taxon>Alphaproteobacteria</taxon>
        <taxon>Caulobacterales</taxon>
        <taxon>Caulobacteraceae</taxon>
        <taxon>Phenylobacterium</taxon>
    </lineage>
</organism>
<evidence type="ECO:0000313" key="2">
    <source>
        <dbReference type="EMBL" id="MET3526694.1"/>
    </source>
</evidence>
<gene>
    <name evidence="2" type="ORF">ABID41_001789</name>
</gene>
<dbReference type="RefSeq" id="WP_331930179.1">
    <property type="nucleotide sequence ID" value="NZ_JBEPLU010000001.1"/>
</dbReference>
<feature type="region of interest" description="Disordered" evidence="1">
    <location>
        <begin position="25"/>
        <end position="78"/>
    </location>
</feature>
<comment type="caution">
    <text evidence="2">The sequence shown here is derived from an EMBL/GenBank/DDBJ whole genome shotgun (WGS) entry which is preliminary data.</text>
</comment>
<protein>
    <submittedName>
        <fullName evidence="2">Pyocin large subunit-like protein</fullName>
    </submittedName>
</protein>
<feature type="region of interest" description="Disordered" evidence="1">
    <location>
        <begin position="146"/>
        <end position="176"/>
    </location>
</feature>
<dbReference type="EMBL" id="JBEPLU010000001">
    <property type="protein sequence ID" value="MET3526694.1"/>
    <property type="molecule type" value="Genomic_DNA"/>
</dbReference>
<dbReference type="Proteomes" id="UP001549110">
    <property type="component" value="Unassembled WGS sequence"/>
</dbReference>
<sequence length="176" mass="19319">MARCKIALSLGLALILAACERPSAVARKDEPAAETPRSFASAAPSESSRRDREAAPVRELDGKPIWSASRRGTAEENARRAFERNGEAFGAKNLDDFIRKAHAFIEAPPQGTERLTRANGDVLFYDPKDNVFAVATRDGAPRTMFKPDEGAAYWQAQKDRENRRTARADDRESGGA</sequence>
<feature type="compositionally biased region" description="Basic and acidic residues" evidence="1">
    <location>
        <begin position="47"/>
        <end position="62"/>
    </location>
</feature>
<dbReference type="PROSITE" id="PS51257">
    <property type="entry name" value="PROKAR_LIPOPROTEIN"/>
    <property type="match status" value="1"/>
</dbReference>